<dbReference type="Proteomes" id="UP000596092">
    <property type="component" value="Chromosome"/>
</dbReference>
<feature type="region of interest" description="Disordered" evidence="1">
    <location>
        <begin position="361"/>
        <end position="386"/>
    </location>
</feature>
<gene>
    <name evidence="3" type="ORF">HP555_07010</name>
</gene>
<dbReference type="InterPro" id="IPR021296">
    <property type="entry name" value="DUF2868"/>
</dbReference>
<dbReference type="RefSeq" id="WP_199260932.1">
    <property type="nucleotide sequence ID" value="NZ_CP054140.1"/>
</dbReference>
<organism evidence="3 4">
    <name type="scientific">Desulfobulbus oligotrophicus</name>
    <dbReference type="NCBI Taxonomy" id="1909699"/>
    <lineage>
        <taxon>Bacteria</taxon>
        <taxon>Pseudomonadati</taxon>
        <taxon>Thermodesulfobacteriota</taxon>
        <taxon>Desulfobulbia</taxon>
        <taxon>Desulfobulbales</taxon>
        <taxon>Desulfobulbaceae</taxon>
        <taxon>Desulfobulbus</taxon>
    </lineage>
</organism>
<protein>
    <submittedName>
        <fullName evidence="3">DUF2868 domain-containing protein</fullName>
    </submittedName>
</protein>
<evidence type="ECO:0000256" key="1">
    <source>
        <dbReference type="SAM" id="MobiDB-lite"/>
    </source>
</evidence>
<feature type="transmembrane region" description="Helical" evidence="2">
    <location>
        <begin position="304"/>
        <end position="330"/>
    </location>
</feature>
<dbReference type="EMBL" id="CP054140">
    <property type="protein sequence ID" value="QQG65632.1"/>
    <property type="molecule type" value="Genomic_DNA"/>
</dbReference>
<evidence type="ECO:0000256" key="2">
    <source>
        <dbReference type="SAM" id="Phobius"/>
    </source>
</evidence>
<proteinExistence type="predicted"/>
<sequence length="537" mass="60948">MAKRWNIADLIDLHYFFKIDEEIEKREGAAALNKRDRTIYLTAIKPRRSEHTTEHSNSLLVREWVSSRRHQYQHAGEHEDTPLPGAIWREFSFFCSWLILLLGLFTGLSAAGSLLLYSGTAPLNISLYFGLFVLLQLALLGAQGALFIYRGLCQRSLTSSITYRLINRLFIRALNWLYKKMHPLLTGRQRLEMASFTSGMYQRKELAALFIRPGFIFLQLGGIGFNIGVIIATLAKVTFSDIAFAWQSSLQLSAETIAALVQWTALPWSWFLPAAVPGLEHIQGSRIILKDGIAHLATTDLISWWPFLVCAVLVYGLLPRCVLLVAGLIYQQKAVERLYGNDLKTRRLLLRMTTAQVDTSGMLEKTSSRKSQKAAASLSVPATPADRPMESSLDSIGEQWYVFIPDELFDDCPKNLLREYLRKIEPHVSFGWIRYDGLETLQTARDNELDAQNIGEMTAGIFILQEAWQPPLKETEQMLRNLRLLIGRHKPIILLLIGRPTPATMLTPVDLQHLQIWTKKMQVVGDAFLEVRPLIQS</sequence>
<evidence type="ECO:0000313" key="3">
    <source>
        <dbReference type="EMBL" id="QQG65632.1"/>
    </source>
</evidence>
<feature type="transmembrane region" description="Helical" evidence="2">
    <location>
        <begin position="125"/>
        <end position="149"/>
    </location>
</feature>
<dbReference type="KEGG" id="dog:HP555_07010"/>
<evidence type="ECO:0000313" key="4">
    <source>
        <dbReference type="Proteomes" id="UP000596092"/>
    </source>
</evidence>
<accession>A0A7T6AQK2</accession>
<keyword evidence="2" id="KW-0812">Transmembrane</keyword>
<keyword evidence="2" id="KW-0472">Membrane</keyword>
<dbReference type="AlphaFoldDB" id="A0A7T6AQK2"/>
<feature type="transmembrane region" description="Helical" evidence="2">
    <location>
        <begin position="209"/>
        <end position="235"/>
    </location>
</feature>
<name>A0A7T6AQK2_9BACT</name>
<dbReference type="Pfam" id="PF11067">
    <property type="entry name" value="DUF2868"/>
    <property type="match status" value="1"/>
</dbReference>
<keyword evidence="2" id="KW-1133">Transmembrane helix</keyword>
<keyword evidence="4" id="KW-1185">Reference proteome</keyword>
<feature type="transmembrane region" description="Helical" evidence="2">
    <location>
        <begin position="97"/>
        <end position="119"/>
    </location>
</feature>
<reference evidence="3 4" key="1">
    <citation type="submission" date="2020-05" db="EMBL/GenBank/DDBJ databases">
        <title>Complete genome of Desulfobulbus oligotrophicus.</title>
        <authorList>
            <person name="Podar M."/>
        </authorList>
    </citation>
    <scope>NUCLEOTIDE SEQUENCE [LARGE SCALE GENOMIC DNA]</scope>
    <source>
        <strain evidence="3 4">Prop6</strain>
    </source>
</reference>